<keyword evidence="4 7" id="KW-0812">Transmembrane</keyword>
<dbReference type="PATRIC" id="fig|1461693.3.peg.250"/>
<dbReference type="GO" id="GO:0005886">
    <property type="term" value="C:plasma membrane"/>
    <property type="evidence" value="ECO:0007669"/>
    <property type="project" value="UniProtKB-SubCell"/>
</dbReference>
<dbReference type="Pfam" id="PF00528">
    <property type="entry name" value="BPD_transp_1"/>
    <property type="match status" value="1"/>
</dbReference>
<comment type="similarity">
    <text evidence="7">Belongs to the binding-protein-dependent transport system permease family.</text>
</comment>
<evidence type="ECO:0000313" key="10">
    <source>
        <dbReference type="Proteomes" id="UP000024836"/>
    </source>
</evidence>
<keyword evidence="6 7" id="KW-0472">Membrane</keyword>
<feature type="transmembrane region" description="Helical" evidence="7">
    <location>
        <begin position="12"/>
        <end position="31"/>
    </location>
</feature>
<feature type="transmembrane region" description="Helical" evidence="7">
    <location>
        <begin position="71"/>
        <end position="90"/>
    </location>
</feature>
<dbReference type="RefSeq" id="WP_051597878.1">
    <property type="nucleotide sequence ID" value="NZ_AQQY01000001.1"/>
</dbReference>
<feature type="transmembrane region" description="Helical" evidence="7">
    <location>
        <begin position="226"/>
        <end position="245"/>
    </location>
</feature>
<evidence type="ECO:0000256" key="4">
    <source>
        <dbReference type="ARBA" id="ARBA00022692"/>
    </source>
</evidence>
<comment type="subcellular location">
    <subcellularLocation>
        <location evidence="1 7">Cell membrane</location>
        <topology evidence="1 7">Multi-pass membrane protein</topology>
    </subcellularLocation>
</comment>
<sequence>MSNRSTDPSDGAVIAVRIASFLAILVLWWLAALRVSDPQTLPAPAHVAGAIWRELIQGELLPHLMATLGRVIAAFAVAMSIGLMLGLWMGRSRGANLWLDNLLIIMLNLPALVTIVLCYLWLGLTEVAAVTAVALNKIPMVTVMMREGARALDPRLDDMTRIFTPPRRVALRHVVLPQLAPHLASAGRAGLAVIWKIVLVVEFLGRPNGVGFQIHLGFQLFDVTMVLVYALSFVVIMLAVEALILRPWERHANRWRQP</sequence>
<dbReference type="GO" id="GO:0055085">
    <property type="term" value="P:transmembrane transport"/>
    <property type="evidence" value="ECO:0007669"/>
    <property type="project" value="InterPro"/>
</dbReference>
<dbReference type="Proteomes" id="UP000024836">
    <property type="component" value="Unassembled WGS sequence"/>
</dbReference>
<reference evidence="9 10" key="1">
    <citation type="submission" date="2013-04" db="EMBL/GenBank/DDBJ databases">
        <title>Shimia sp. 22II-S11-Z10 Genome Sequencing.</title>
        <authorList>
            <person name="Lai Q."/>
            <person name="Li G."/>
            <person name="Shao Z."/>
        </authorList>
    </citation>
    <scope>NUCLEOTIDE SEQUENCE [LARGE SCALE GENOMIC DNA]</scope>
    <source>
        <strain evidence="10">22II-S11-Z10</strain>
    </source>
</reference>
<dbReference type="InterPro" id="IPR000515">
    <property type="entry name" value="MetI-like"/>
</dbReference>
<dbReference type="SUPFAM" id="SSF161098">
    <property type="entry name" value="MetI-like"/>
    <property type="match status" value="1"/>
</dbReference>
<dbReference type="eggNOG" id="COG0600">
    <property type="taxonomic scope" value="Bacteria"/>
</dbReference>
<evidence type="ECO:0000256" key="3">
    <source>
        <dbReference type="ARBA" id="ARBA00022475"/>
    </source>
</evidence>
<organism evidence="9 10">
    <name type="scientific">Actibacterium atlanticum</name>
    <dbReference type="NCBI Taxonomy" id="1461693"/>
    <lineage>
        <taxon>Bacteria</taxon>
        <taxon>Pseudomonadati</taxon>
        <taxon>Pseudomonadota</taxon>
        <taxon>Alphaproteobacteria</taxon>
        <taxon>Rhodobacterales</taxon>
        <taxon>Roseobacteraceae</taxon>
        <taxon>Actibacterium</taxon>
    </lineage>
</organism>
<gene>
    <name evidence="9" type="ORF">ATO10_01200</name>
</gene>
<comment type="caution">
    <text evidence="9">The sequence shown here is derived from an EMBL/GenBank/DDBJ whole genome shotgun (WGS) entry which is preliminary data.</text>
</comment>
<dbReference type="STRING" id="1461693.ATO10_01200"/>
<dbReference type="CDD" id="cd06261">
    <property type="entry name" value="TM_PBP2"/>
    <property type="match status" value="1"/>
</dbReference>
<evidence type="ECO:0000256" key="2">
    <source>
        <dbReference type="ARBA" id="ARBA00022448"/>
    </source>
</evidence>
<keyword evidence="2 7" id="KW-0813">Transport</keyword>
<dbReference type="PROSITE" id="PS50928">
    <property type="entry name" value="ABC_TM1"/>
    <property type="match status" value="1"/>
</dbReference>
<protein>
    <submittedName>
        <fullName evidence="9">ABC transporter permease</fullName>
    </submittedName>
</protein>
<evidence type="ECO:0000256" key="6">
    <source>
        <dbReference type="ARBA" id="ARBA00023136"/>
    </source>
</evidence>
<dbReference type="InterPro" id="IPR035906">
    <property type="entry name" value="MetI-like_sf"/>
</dbReference>
<evidence type="ECO:0000313" key="9">
    <source>
        <dbReference type="EMBL" id="KCV83335.1"/>
    </source>
</evidence>
<dbReference type="PANTHER" id="PTHR30151">
    <property type="entry name" value="ALKANE SULFONATE ABC TRANSPORTER-RELATED, MEMBRANE SUBUNIT"/>
    <property type="match status" value="1"/>
</dbReference>
<feature type="domain" description="ABC transmembrane type-1" evidence="8">
    <location>
        <begin position="64"/>
        <end position="244"/>
    </location>
</feature>
<proteinExistence type="inferred from homology"/>
<dbReference type="AlphaFoldDB" id="A0A058ZQ20"/>
<name>A0A058ZQ20_9RHOB</name>
<keyword evidence="3" id="KW-1003">Cell membrane</keyword>
<dbReference type="EMBL" id="AQQY01000001">
    <property type="protein sequence ID" value="KCV83335.1"/>
    <property type="molecule type" value="Genomic_DNA"/>
</dbReference>
<dbReference type="PANTHER" id="PTHR30151:SF38">
    <property type="entry name" value="ALIPHATIC SULFONATES TRANSPORT PERMEASE PROTEIN SSUC-RELATED"/>
    <property type="match status" value="1"/>
</dbReference>
<keyword evidence="5 7" id="KW-1133">Transmembrane helix</keyword>
<dbReference type="Gene3D" id="1.10.3720.10">
    <property type="entry name" value="MetI-like"/>
    <property type="match status" value="1"/>
</dbReference>
<accession>A0A058ZQ20</accession>
<dbReference type="OrthoDB" id="8443696at2"/>
<evidence type="ECO:0000256" key="1">
    <source>
        <dbReference type="ARBA" id="ARBA00004651"/>
    </source>
</evidence>
<feature type="transmembrane region" description="Helical" evidence="7">
    <location>
        <begin position="102"/>
        <end position="122"/>
    </location>
</feature>
<evidence type="ECO:0000256" key="7">
    <source>
        <dbReference type="RuleBase" id="RU363032"/>
    </source>
</evidence>
<evidence type="ECO:0000256" key="5">
    <source>
        <dbReference type="ARBA" id="ARBA00022989"/>
    </source>
</evidence>
<keyword evidence="10" id="KW-1185">Reference proteome</keyword>
<evidence type="ECO:0000259" key="8">
    <source>
        <dbReference type="PROSITE" id="PS50928"/>
    </source>
</evidence>